<comment type="caution">
    <text evidence="1">The sequence shown here is derived from an EMBL/GenBank/DDBJ whole genome shotgun (WGS) entry which is preliminary data.</text>
</comment>
<gene>
    <name evidence="1" type="ORF">MML48_2g00000406</name>
</gene>
<protein>
    <submittedName>
        <fullName evidence="1">V-type proton atpase subunit c</fullName>
    </submittedName>
</protein>
<keyword evidence="2" id="KW-1185">Reference proteome</keyword>
<sequence>MNDRSRDTWLTLAGCACDKCLVVGAGEWPPDEPGGICGDDTNRSSEETTASEVNSNTSDEYFTPAESPNQDTTFPLGPGDLPSYITRFQWDIAKYPIKQSLRNIADIISKQVGQIDADLKTKSTAYNNLKGNLQNLEKKQTVSFNDWQVSYEKLTDMVVPRSTQLITQDSEYGLYTVSLFKKVVEEFKLHAREKKFIVRDFTYNEEELAAGKNEITKLVTDKKKQFGPLVRWLKVNFSECFCAWIHVKALRVFVESVLRYGLPVNFQAILLHPTKKTAKRLREVLNQLYGHLDSSALQGSANIESVDIPGLGFGQAEYYPYVYYKINIDMIELKV</sequence>
<evidence type="ECO:0000313" key="1">
    <source>
        <dbReference type="EMBL" id="KAI4468763.1"/>
    </source>
</evidence>
<accession>A0ACB9TPQ8</accession>
<dbReference type="Proteomes" id="UP001056778">
    <property type="component" value="Chromosome 2"/>
</dbReference>
<organism evidence="1 2">
    <name type="scientific">Holotrichia oblita</name>
    <name type="common">Chafer beetle</name>
    <dbReference type="NCBI Taxonomy" id="644536"/>
    <lineage>
        <taxon>Eukaryota</taxon>
        <taxon>Metazoa</taxon>
        <taxon>Ecdysozoa</taxon>
        <taxon>Arthropoda</taxon>
        <taxon>Hexapoda</taxon>
        <taxon>Insecta</taxon>
        <taxon>Pterygota</taxon>
        <taxon>Neoptera</taxon>
        <taxon>Endopterygota</taxon>
        <taxon>Coleoptera</taxon>
        <taxon>Polyphaga</taxon>
        <taxon>Scarabaeiformia</taxon>
        <taxon>Scarabaeidae</taxon>
        <taxon>Melolonthinae</taxon>
        <taxon>Holotrichia</taxon>
    </lineage>
</organism>
<name>A0ACB9TPQ8_HOLOL</name>
<proteinExistence type="predicted"/>
<evidence type="ECO:0000313" key="2">
    <source>
        <dbReference type="Proteomes" id="UP001056778"/>
    </source>
</evidence>
<dbReference type="EMBL" id="CM043016">
    <property type="protein sequence ID" value="KAI4468763.1"/>
    <property type="molecule type" value="Genomic_DNA"/>
</dbReference>
<reference evidence="1" key="1">
    <citation type="submission" date="2022-04" db="EMBL/GenBank/DDBJ databases">
        <title>Chromosome-scale genome assembly of Holotrichia oblita Faldermann.</title>
        <authorList>
            <person name="Rongchong L."/>
        </authorList>
    </citation>
    <scope>NUCLEOTIDE SEQUENCE</scope>
    <source>
        <strain evidence="1">81SQS9</strain>
    </source>
</reference>